<dbReference type="STRING" id="502779.C1H2W9"/>
<keyword evidence="2 5" id="KW-0812">Transmembrane</keyword>
<reference evidence="7 8" key="1">
    <citation type="journal article" date="2011" name="PLoS Genet.">
        <title>Comparative genomic analysis of human fungal pathogens causing paracoccidioidomycosis.</title>
        <authorList>
            <person name="Desjardins C.A."/>
            <person name="Champion M.D."/>
            <person name="Holder J.W."/>
            <person name="Muszewska A."/>
            <person name="Goldberg J."/>
            <person name="Bailao A.M."/>
            <person name="Brigido M.M."/>
            <person name="Ferreira M.E."/>
            <person name="Garcia A.M."/>
            <person name="Grynberg M."/>
            <person name="Gujja S."/>
            <person name="Heiman D.I."/>
            <person name="Henn M.R."/>
            <person name="Kodira C.D."/>
            <person name="Leon-Narvaez H."/>
            <person name="Longo L.V."/>
            <person name="Ma L.J."/>
            <person name="Malavazi I."/>
            <person name="Matsuo A.L."/>
            <person name="Morais F.V."/>
            <person name="Pereira M."/>
            <person name="Rodriguez-Brito S."/>
            <person name="Sakthikumar S."/>
            <person name="Salem-Izacc S.M."/>
            <person name="Sykes S.M."/>
            <person name="Teixeira M.M."/>
            <person name="Vallejo M.C."/>
            <person name="Walter M.E."/>
            <person name="Yandava C."/>
            <person name="Young S."/>
            <person name="Zeng Q."/>
            <person name="Zucker J."/>
            <person name="Felipe M.S."/>
            <person name="Goldman G.H."/>
            <person name="Haas B.J."/>
            <person name="McEwen J.G."/>
            <person name="Nino-Vega G."/>
            <person name="Puccia R."/>
            <person name="San-Blas G."/>
            <person name="Soares C.M."/>
            <person name="Birren B.W."/>
            <person name="Cuomo C.A."/>
        </authorList>
    </citation>
    <scope>NUCLEOTIDE SEQUENCE [LARGE SCALE GENOMIC DNA]</scope>
    <source>
        <strain evidence="8">ATCC MYA-826 / Pb01</strain>
    </source>
</reference>
<dbReference type="Proteomes" id="UP000002059">
    <property type="component" value="Partially assembled WGS sequence"/>
</dbReference>
<evidence type="ECO:0000256" key="3">
    <source>
        <dbReference type="ARBA" id="ARBA00022989"/>
    </source>
</evidence>
<comment type="subcellular location">
    <subcellularLocation>
        <location evidence="1">Membrane</location>
    </subcellularLocation>
</comment>
<organism evidence="7 8">
    <name type="scientific">Paracoccidioides lutzii (strain ATCC MYA-826 / Pb01)</name>
    <name type="common">Paracoccidioides brasiliensis</name>
    <dbReference type="NCBI Taxonomy" id="502779"/>
    <lineage>
        <taxon>Eukaryota</taxon>
        <taxon>Fungi</taxon>
        <taxon>Dikarya</taxon>
        <taxon>Ascomycota</taxon>
        <taxon>Pezizomycotina</taxon>
        <taxon>Eurotiomycetes</taxon>
        <taxon>Eurotiomycetidae</taxon>
        <taxon>Onygenales</taxon>
        <taxon>Ajellomycetaceae</taxon>
        <taxon>Paracoccidioides</taxon>
    </lineage>
</organism>
<keyword evidence="8" id="KW-1185">Reference proteome</keyword>
<sequence>MAVSLLAPFHIISYGTLLGAQAYQTFVGGIIAFRTLPRPQFSALQESIFPVYFSLQTALPLVMAITYPGERIFMGRGPSSLFGLLAESPRITTLLPIVTMFLTGLTNVLVVGPMTVKVMKQRKHQETIDGKKSYDPHPHSKEMIRLNKSFSRFHGISSMINLLGLISTVCSNPPLFNMFSAGDMAVIPIARFMIAY</sequence>
<evidence type="ECO:0000256" key="2">
    <source>
        <dbReference type="ARBA" id="ARBA00022692"/>
    </source>
</evidence>
<dbReference type="eggNOG" id="KOG2886">
    <property type="taxonomic scope" value="Eukaryota"/>
</dbReference>
<feature type="transmembrane region" description="Helical" evidence="5">
    <location>
        <begin position="94"/>
        <end position="116"/>
    </location>
</feature>
<keyword evidence="3 5" id="KW-1133">Transmembrane helix</keyword>
<evidence type="ECO:0000256" key="1">
    <source>
        <dbReference type="ARBA" id="ARBA00004370"/>
    </source>
</evidence>
<dbReference type="VEuPathDB" id="FungiDB:PAAG_05112"/>
<dbReference type="GeneID" id="9096323"/>
<feature type="transmembrane region" description="Helical" evidence="5">
    <location>
        <begin position="48"/>
        <end position="67"/>
    </location>
</feature>
<dbReference type="InterPro" id="IPR025423">
    <property type="entry name" value="TMEM205-like"/>
</dbReference>
<evidence type="ECO:0000256" key="4">
    <source>
        <dbReference type="ARBA" id="ARBA00023136"/>
    </source>
</evidence>
<dbReference type="OrthoDB" id="1641132at2759"/>
<dbReference type="PANTHER" id="PTHR23241:SF106">
    <property type="entry name" value="DUF4149 DOMAIN-CONTAINING PROTEIN"/>
    <property type="match status" value="1"/>
</dbReference>
<dbReference type="EMBL" id="KN294004">
    <property type="protein sequence ID" value="EEH34063.2"/>
    <property type="molecule type" value="Genomic_DNA"/>
</dbReference>
<dbReference type="GO" id="GO:0016020">
    <property type="term" value="C:membrane"/>
    <property type="evidence" value="ECO:0007669"/>
    <property type="project" value="UniProtKB-SubCell"/>
</dbReference>
<proteinExistence type="predicted"/>
<evidence type="ECO:0000256" key="5">
    <source>
        <dbReference type="SAM" id="Phobius"/>
    </source>
</evidence>
<dbReference type="PANTHER" id="PTHR23241">
    <property type="entry name" value="LATE EMBRYOGENESIS ABUNDANT PLANTS LEA-RELATED"/>
    <property type="match status" value="1"/>
</dbReference>
<feature type="transmembrane region" description="Helical" evidence="5">
    <location>
        <begin position="150"/>
        <end position="169"/>
    </location>
</feature>
<dbReference type="HOGENOM" id="CLU_094297_2_0_1"/>
<dbReference type="OMA" id="PLTSKTM"/>
<feature type="transmembrane region" description="Helical" evidence="5">
    <location>
        <begin position="12"/>
        <end position="36"/>
    </location>
</feature>
<name>C1H2W9_PARBA</name>
<evidence type="ECO:0000313" key="8">
    <source>
        <dbReference type="Proteomes" id="UP000002059"/>
    </source>
</evidence>
<feature type="domain" description="TMEM205-like" evidence="6">
    <location>
        <begin position="13"/>
        <end position="124"/>
    </location>
</feature>
<keyword evidence="4 5" id="KW-0472">Membrane</keyword>
<dbReference type="AlphaFoldDB" id="C1H2W9"/>
<accession>C1H2W9</accession>
<gene>
    <name evidence="7" type="ORF">PAAG_05112</name>
</gene>
<dbReference type="InterPro" id="IPR053009">
    <property type="entry name" value="Xanthocillin_Biosynth-Assoc"/>
</dbReference>
<protein>
    <recommendedName>
        <fullName evidence="6">TMEM205-like domain-containing protein</fullName>
    </recommendedName>
</protein>
<evidence type="ECO:0000313" key="7">
    <source>
        <dbReference type="EMBL" id="EEH34063.2"/>
    </source>
</evidence>
<dbReference type="RefSeq" id="XP_015699699.1">
    <property type="nucleotide sequence ID" value="XM_015845473.1"/>
</dbReference>
<dbReference type="KEGG" id="pbl:PAAG_05112"/>
<evidence type="ECO:0000259" key="6">
    <source>
        <dbReference type="Pfam" id="PF13664"/>
    </source>
</evidence>
<dbReference type="Pfam" id="PF13664">
    <property type="entry name" value="DUF4149"/>
    <property type="match status" value="1"/>
</dbReference>